<name>A0A6J2YQ85_SITOR</name>
<dbReference type="SUPFAM" id="SSF48371">
    <property type="entry name" value="ARM repeat"/>
    <property type="match status" value="1"/>
</dbReference>
<dbReference type="KEGG" id="soy:115889527"/>
<accession>A0A6J2YQ85</accession>
<dbReference type="PANTHER" id="PTHR14716:SF0">
    <property type="entry name" value="CILIA- AND FLAGELLA-ASSOCIATED PROTEIN 69"/>
    <property type="match status" value="1"/>
</dbReference>
<gene>
    <name evidence="3" type="primary">LOC115889527</name>
</gene>
<dbReference type="AlphaFoldDB" id="A0A6J2YQ85"/>
<evidence type="ECO:0000313" key="2">
    <source>
        <dbReference type="Proteomes" id="UP000504635"/>
    </source>
</evidence>
<dbReference type="Pfam" id="PF21049">
    <property type="entry name" value="CFA69_ARM_rpt"/>
    <property type="match status" value="1"/>
</dbReference>
<dbReference type="Gene3D" id="1.25.10.10">
    <property type="entry name" value="Leucine-rich Repeat Variant"/>
    <property type="match status" value="1"/>
</dbReference>
<dbReference type="InterPro" id="IPR016024">
    <property type="entry name" value="ARM-type_fold"/>
</dbReference>
<dbReference type="InterPro" id="IPR011989">
    <property type="entry name" value="ARM-like"/>
</dbReference>
<evidence type="ECO:0000313" key="3">
    <source>
        <dbReference type="RefSeq" id="XP_030765416.1"/>
    </source>
</evidence>
<dbReference type="PANTHER" id="PTHR14716">
    <property type="entry name" value="CILIA- AND FLAGELLA-ASSOCIATED PROTEIN 69"/>
    <property type="match status" value="1"/>
</dbReference>
<dbReference type="GO" id="GO:0097225">
    <property type="term" value="C:sperm midpiece"/>
    <property type="evidence" value="ECO:0007669"/>
    <property type="project" value="TreeGrafter"/>
</dbReference>
<dbReference type="InParanoid" id="A0A6J2YQ85"/>
<evidence type="ECO:0000259" key="1">
    <source>
        <dbReference type="Pfam" id="PF21049"/>
    </source>
</evidence>
<organism evidence="2 3">
    <name type="scientific">Sitophilus oryzae</name>
    <name type="common">Rice weevil</name>
    <name type="synonym">Curculio oryzae</name>
    <dbReference type="NCBI Taxonomy" id="7048"/>
    <lineage>
        <taxon>Eukaryota</taxon>
        <taxon>Metazoa</taxon>
        <taxon>Ecdysozoa</taxon>
        <taxon>Arthropoda</taxon>
        <taxon>Hexapoda</taxon>
        <taxon>Insecta</taxon>
        <taxon>Pterygota</taxon>
        <taxon>Neoptera</taxon>
        <taxon>Endopterygota</taxon>
        <taxon>Coleoptera</taxon>
        <taxon>Polyphaga</taxon>
        <taxon>Cucujiformia</taxon>
        <taxon>Curculionidae</taxon>
        <taxon>Dryophthorinae</taxon>
        <taxon>Sitophilus</taxon>
    </lineage>
</organism>
<dbReference type="GeneID" id="115889527"/>
<dbReference type="InterPro" id="IPR048733">
    <property type="entry name" value="CFA69_ARM_dom"/>
</dbReference>
<dbReference type="InterPro" id="IPR048732">
    <property type="entry name" value="CFA69"/>
</dbReference>
<proteinExistence type="predicted"/>
<reference evidence="3" key="1">
    <citation type="submission" date="2025-08" db="UniProtKB">
        <authorList>
            <consortium name="RefSeq"/>
        </authorList>
    </citation>
    <scope>IDENTIFICATION</scope>
    <source>
        <tissue evidence="3">Gonads</tissue>
    </source>
</reference>
<dbReference type="OrthoDB" id="191673at2759"/>
<sequence length="899" mass="104250">MEKDCMYLVQGRNSSMMLQKILILIQNQITKNDTERLLTIIKQFLCLSTDGFYVQDLYNITHVVDILMEKSKQESVYIKHLDTFLEICSIPPLLVKSSDIIRYALDIQEYFSWLGYLLIWTEDNEPLQFKITNVLHKLLTVDNPNLRQYLQLEVRKNKAQKSNLVDIFGEFLQFCNDAVYNELLKVVLILCNGSALMCQKFLARHIVNSLLTRLEPNWRARYPNEKPGMPRGDEILDISIVGKILPLVLEKATAQTMKAPTRFSLWSLQWTFRLFCLREATRLERNNILAILLMLMNVYPDLLSGNLTFCYDIAMLAMAQDVIFSPNRITECRLTPCNEDMCCMALLLMCISFYRHILTGPKVIEECRIVMGLLKLIGKQQAIKWKPLQSRYLINVSINILHNIVPISTEEFVEDGGPLIILELINEGRQFASTANYQIILRSVELLCHFCYKFKSICDSVAYNGGFNIILSLCNEYLEANYLSKNHQVLIAVSICLLEQIYHPEKARELLPMIIKYMNRYINPNPQDPVQGQRIIILTLSLIWNKIACSESLSKAFIEMDGIYLLLDIVQMSCLPTKIVALGVLIDLCEITECVPYLITWRRNGQRIKSLLLDTFRQENTELHVKVDQYGAIVDPLIPIMGEVQYYETNCPCRKFVGNPSIADLLISCRPKVYCLLQILEVRQRDVVETTDEFYKLFNEDLSREDQVTLLVAENFLALKLSEEWHELAKEFEKYEIEVIPSDQAIIESMLDVTNQWGGILQKMQRQILDDFHKKDKKFEESFYDTLKKSRYPEACEALKQMRYIAKCSERVFRLSAYYDTQQRIVDSLQYNEENGQFHPTNFFDVFVSFVKNQHVVVPTDVVEDVVPSLELPTFVSPAISLSIEDFMTDESFSDLDYL</sequence>
<keyword evidence="2" id="KW-1185">Reference proteome</keyword>
<dbReference type="GO" id="GO:1902093">
    <property type="term" value="P:positive regulation of flagellated sperm motility"/>
    <property type="evidence" value="ECO:0007669"/>
    <property type="project" value="TreeGrafter"/>
</dbReference>
<dbReference type="RefSeq" id="XP_030765416.1">
    <property type="nucleotide sequence ID" value="XM_030909556.1"/>
</dbReference>
<dbReference type="Proteomes" id="UP000504635">
    <property type="component" value="Unplaced"/>
</dbReference>
<protein>
    <submittedName>
        <fullName evidence="3">Cilia- and flagella-associated protein 69-like isoform X1</fullName>
    </submittedName>
</protein>
<dbReference type="GO" id="GO:0097730">
    <property type="term" value="C:non-motile cilium"/>
    <property type="evidence" value="ECO:0007669"/>
    <property type="project" value="TreeGrafter"/>
</dbReference>
<feature type="domain" description="Cilia- and flagella-associated protein 69 ARM repeats" evidence="1">
    <location>
        <begin position="17"/>
        <end position="727"/>
    </location>
</feature>